<evidence type="ECO:0000313" key="3">
    <source>
        <dbReference type="Proteomes" id="UP001372338"/>
    </source>
</evidence>
<name>A0AAN9HX39_CROPI</name>
<organism evidence="2 3">
    <name type="scientific">Crotalaria pallida</name>
    <name type="common">Smooth rattlebox</name>
    <name type="synonym">Crotalaria striata</name>
    <dbReference type="NCBI Taxonomy" id="3830"/>
    <lineage>
        <taxon>Eukaryota</taxon>
        <taxon>Viridiplantae</taxon>
        <taxon>Streptophyta</taxon>
        <taxon>Embryophyta</taxon>
        <taxon>Tracheophyta</taxon>
        <taxon>Spermatophyta</taxon>
        <taxon>Magnoliopsida</taxon>
        <taxon>eudicotyledons</taxon>
        <taxon>Gunneridae</taxon>
        <taxon>Pentapetalae</taxon>
        <taxon>rosids</taxon>
        <taxon>fabids</taxon>
        <taxon>Fabales</taxon>
        <taxon>Fabaceae</taxon>
        <taxon>Papilionoideae</taxon>
        <taxon>50 kb inversion clade</taxon>
        <taxon>genistoids sensu lato</taxon>
        <taxon>core genistoids</taxon>
        <taxon>Crotalarieae</taxon>
        <taxon>Crotalaria</taxon>
    </lineage>
</organism>
<keyword evidence="3" id="KW-1185">Reference proteome</keyword>
<proteinExistence type="predicted"/>
<gene>
    <name evidence="2" type="ORF">RIF29_29040</name>
</gene>
<accession>A0AAN9HX39</accession>
<dbReference type="Proteomes" id="UP001372338">
    <property type="component" value="Unassembled WGS sequence"/>
</dbReference>
<dbReference type="AlphaFoldDB" id="A0AAN9HX39"/>
<evidence type="ECO:0000313" key="2">
    <source>
        <dbReference type="EMBL" id="KAK7255625.1"/>
    </source>
</evidence>
<evidence type="ECO:0000256" key="1">
    <source>
        <dbReference type="SAM" id="MobiDB-lite"/>
    </source>
</evidence>
<protein>
    <submittedName>
        <fullName evidence="2">Uncharacterized protein</fullName>
    </submittedName>
</protein>
<feature type="region of interest" description="Disordered" evidence="1">
    <location>
        <begin position="1"/>
        <end position="34"/>
    </location>
</feature>
<comment type="caution">
    <text evidence="2">The sequence shown here is derived from an EMBL/GenBank/DDBJ whole genome shotgun (WGS) entry which is preliminary data.</text>
</comment>
<feature type="region of interest" description="Disordered" evidence="1">
    <location>
        <begin position="52"/>
        <end position="72"/>
    </location>
</feature>
<feature type="compositionally biased region" description="Pro residues" evidence="1">
    <location>
        <begin position="22"/>
        <end position="32"/>
    </location>
</feature>
<sequence length="121" mass="13692">MVALHDGSPVTPSPRMMIDGPPGTPPSPPLLQPKPRNFNMVKRYFSFSPEMMAELHDGSPPPSQPRTAAISAPRSEMVRRYLDKIDLHMQVFLADQRKKQTTPEAIEAQRVEKVRILMSMR</sequence>
<dbReference type="EMBL" id="JAYWIO010000006">
    <property type="protein sequence ID" value="KAK7255625.1"/>
    <property type="molecule type" value="Genomic_DNA"/>
</dbReference>
<reference evidence="2 3" key="1">
    <citation type="submission" date="2024-01" db="EMBL/GenBank/DDBJ databases">
        <title>The genomes of 5 underutilized Papilionoideae crops provide insights into root nodulation and disease resistanc.</title>
        <authorList>
            <person name="Yuan L."/>
        </authorList>
    </citation>
    <scope>NUCLEOTIDE SEQUENCE [LARGE SCALE GENOMIC DNA]</scope>
    <source>
        <strain evidence="2">ZHUSHIDOU_FW_LH</strain>
        <tissue evidence="2">Leaf</tissue>
    </source>
</reference>